<organism evidence="2 3">
    <name type="scientific">Nocardia farcinica</name>
    <dbReference type="NCBI Taxonomy" id="37329"/>
    <lineage>
        <taxon>Bacteria</taxon>
        <taxon>Bacillati</taxon>
        <taxon>Actinomycetota</taxon>
        <taxon>Actinomycetes</taxon>
        <taxon>Mycobacteriales</taxon>
        <taxon>Nocardiaceae</taxon>
        <taxon>Nocardia</taxon>
    </lineage>
</organism>
<dbReference type="InterPro" id="IPR032710">
    <property type="entry name" value="NTF2-like_dom_sf"/>
</dbReference>
<accession>A0A0H5NDH9</accession>
<evidence type="ECO:0000313" key="2">
    <source>
        <dbReference type="EMBL" id="CRY73197.1"/>
    </source>
</evidence>
<proteinExistence type="predicted"/>
<reference evidence="3" key="1">
    <citation type="submission" date="2015-03" db="EMBL/GenBank/DDBJ databases">
        <authorList>
            <consortium name="Pathogen Informatics"/>
        </authorList>
    </citation>
    <scope>NUCLEOTIDE SEQUENCE [LARGE SCALE GENOMIC DNA]</scope>
    <source>
        <strain evidence="3">NCTC11134</strain>
    </source>
</reference>
<dbReference type="Proteomes" id="UP000057820">
    <property type="component" value="Chromosome 1"/>
</dbReference>
<evidence type="ECO:0008006" key="4">
    <source>
        <dbReference type="Google" id="ProtNLM"/>
    </source>
</evidence>
<dbReference type="PROSITE" id="PS51257">
    <property type="entry name" value="PROKAR_LIPOPROTEIN"/>
    <property type="match status" value="1"/>
</dbReference>
<name>A0A0H5NDH9_NOCFR</name>
<evidence type="ECO:0000313" key="3">
    <source>
        <dbReference type="Proteomes" id="UP000057820"/>
    </source>
</evidence>
<feature type="signal peptide" evidence="1">
    <location>
        <begin position="1"/>
        <end position="26"/>
    </location>
</feature>
<dbReference type="EMBL" id="LN868938">
    <property type="protein sequence ID" value="CRY73197.1"/>
    <property type="molecule type" value="Genomic_DNA"/>
</dbReference>
<evidence type="ECO:0000256" key="1">
    <source>
        <dbReference type="SAM" id="SignalP"/>
    </source>
</evidence>
<dbReference type="SUPFAM" id="SSF54427">
    <property type="entry name" value="NTF2-like"/>
    <property type="match status" value="1"/>
</dbReference>
<keyword evidence="1" id="KW-0732">Signal</keyword>
<gene>
    <name evidence="2" type="ORF">ERS450000_00013</name>
</gene>
<protein>
    <recommendedName>
        <fullName evidence="4">DUF4878 domain-containing protein</fullName>
    </recommendedName>
</protein>
<feature type="chain" id="PRO_5005221218" description="DUF4878 domain-containing protein" evidence="1">
    <location>
        <begin position="27"/>
        <end position="137"/>
    </location>
</feature>
<sequence length="137" mass="14338">MIGRGGRAVGALAAVAVLAGCGGADADNAAAQGPTEESLRTAAEQMTEALAAGDYPGAYQFRSARCRLTLGQDAYVEEMTQRYAGRDLKAAEPEITVTVTGTTGRVTVRHTDTRASEDGSAPATWTFVDGSWRYDTC</sequence>
<dbReference type="AlphaFoldDB" id="A0A0H5NDH9"/>
<dbReference type="RefSeq" id="WP_139337558.1">
    <property type="nucleotide sequence ID" value="NZ_CP031418.1"/>
</dbReference>
<dbReference type="KEGG" id="nfr:ERS450000_00013"/>